<keyword evidence="2" id="KW-1185">Reference proteome</keyword>
<evidence type="ECO:0000313" key="2">
    <source>
        <dbReference type="Proteomes" id="UP000799423"/>
    </source>
</evidence>
<dbReference type="OrthoDB" id="3784779at2759"/>
<proteinExistence type="predicted"/>
<dbReference type="Proteomes" id="UP000799423">
    <property type="component" value="Unassembled WGS sequence"/>
</dbReference>
<dbReference type="EMBL" id="MU006319">
    <property type="protein sequence ID" value="KAF2848286.1"/>
    <property type="molecule type" value="Genomic_DNA"/>
</dbReference>
<dbReference type="AlphaFoldDB" id="A0A6A7AYC3"/>
<reference evidence="1" key="1">
    <citation type="submission" date="2020-01" db="EMBL/GenBank/DDBJ databases">
        <authorList>
            <consortium name="DOE Joint Genome Institute"/>
            <person name="Haridas S."/>
            <person name="Albert R."/>
            <person name="Binder M."/>
            <person name="Bloem J."/>
            <person name="Labutti K."/>
            <person name="Salamov A."/>
            <person name="Andreopoulos B."/>
            <person name="Baker S.E."/>
            <person name="Barry K."/>
            <person name="Bills G."/>
            <person name="Bluhm B.H."/>
            <person name="Cannon C."/>
            <person name="Castanera R."/>
            <person name="Culley D.E."/>
            <person name="Daum C."/>
            <person name="Ezra D."/>
            <person name="Gonzalez J.B."/>
            <person name="Henrissat B."/>
            <person name="Kuo A."/>
            <person name="Liang C."/>
            <person name="Lipzen A."/>
            <person name="Lutzoni F."/>
            <person name="Magnuson J."/>
            <person name="Mondo S."/>
            <person name="Nolan M."/>
            <person name="Ohm R."/>
            <person name="Pangilinan J."/>
            <person name="Park H.-J."/>
            <person name="Ramirez L."/>
            <person name="Alfaro M."/>
            <person name="Sun H."/>
            <person name="Tritt A."/>
            <person name="Yoshinaga Y."/>
            <person name="Zwiers L.-H."/>
            <person name="Turgeon B.G."/>
            <person name="Goodwin S.B."/>
            <person name="Spatafora J.W."/>
            <person name="Crous P.W."/>
            <person name="Grigoriev I.V."/>
        </authorList>
    </citation>
    <scope>NUCLEOTIDE SEQUENCE</scope>
    <source>
        <strain evidence="1">IPT5</strain>
    </source>
</reference>
<accession>A0A6A7AYC3</accession>
<gene>
    <name evidence="1" type="ORF">T440DRAFT_401750</name>
</gene>
<sequence>MSYLKKFMKNVNLHDTKTVRLLMATLIQHRGYWRSIDVIEPQLLNNAVDIAEVALKGHKVLSKVQVARAHKVVIISMPHKSDADGNDHYTLMVEDDKGIEFASAHITTDPSEQGVSQIHNKIYTFY</sequence>
<evidence type="ECO:0000313" key="1">
    <source>
        <dbReference type="EMBL" id="KAF2848286.1"/>
    </source>
</evidence>
<name>A0A6A7AYC3_9PLEO</name>
<protein>
    <submittedName>
        <fullName evidence="1">Uncharacterized protein</fullName>
    </submittedName>
</protein>
<organism evidence="1 2">
    <name type="scientific">Plenodomus tracheiphilus IPT5</name>
    <dbReference type="NCBI Taxonomy" id="1408161"/>
    <lineage>
        <taxon>Eukaryota</taxon>
        <taxon>Fungi</taxon>
        <taxon>Dikarya</taxon>
        <taxon>Ascomycota</taxon>
        <taxon>Pezizomycotina</taxon>
        <taxon>Dothideomycetes</taxon>
        <taxon>Pleosporomycetidae</taxon>
        <taxon>Pleosporales</taxon>
        <taxon>Pleosporineae</taxon>
        <taxon>Leptosphaeriaceae</taxon>
        <taxon>Plenodomus</taxon>
    </lineage>
</organism>